<feature type="non-terminal residue" evidence="2">
    <location>
        <position position="72"/>
    </location>
</feature>
<dbReference type="InterPro" id="IPR000014">
    <property type="entry name" value="PAS"/>
</dbReference>
<evidence type="ECO:0000313" key="3">
    <source>
        <dbReference type="Proteomes" id="UP001631993"/>
    </source>
</evidence>
<evidence type="ECO:0000313" key="2">
    <source>
        <dbReference type="EMBL" id="MFM9653868.1"/>
    </source>
</evidence>
<dbReference type="PROSITE" id="PS50112">
    <property type="entry name" value="PAS"/>
    <property type="match status" value="1"/>
</dbReference>
<dbReference type="SMART" id="SM00091">
    <property type="entry name" value="PAS"/>
    <property type="match status" value="1"/>
</dbReference>
<gene>
    <name evidence="2" type="ORF">ACKI1S_48780</name>
</gene>
<feature type="domain" description="PAS" evidence="1">
    <location>
        <begin position="4"/>
        <end position="48"/>
    </location>
</feature>
<reference evidence="2 3" key="1">
    <citation type="submission" date="2024-12" db="EMBL/GenBank/DDBJ databases">
        <title>Forecasting of Potato common scab and diversities of Pathogenic streptomyces spp. in china.</title>
        <authorList>
            <person name="Handique U."/>
            <person name="Wu J."/>
        </authorList>
    </citation>
    <scope>NUCLEOTIDE SEQUENCE [LARGE SCALE GENOMIC DNA]</scope>
    <source>
        <strain evidence="2 3">ZRIMU1585</strain>
    </source>
</reference>
<dbReference type="SUPFAM" id="SSF55785">
    <property type="entry name" value="PYP-like sensor domain (PAS domain)"/>
    <property type="match status" value="1"/>
</dbReference>
<dbReference type="CDD" id="cd00130">
    <property type="entry name" value="PAS"/>
    <property type="match status" value="1"/>
</dbReference>
<evidence type="ECO:0000259" key="1">
    <source>
        <dbReference type="PROSITE" id="PS50112"/>
    </source>
</evidence>
<comment type="caution">
    <text evidence="2">The sequence shown here is derived from an EMBL/GenBank/DDBJ whole genome shotgun (WGS) entry which is preliminary data.</text>
</comment>
<dbReference type="Proteomes" id="UP001631993">
    <property type="component" value="Unassembled WGS sequence"/>
</dbReference>
<keyword evidence="3" id="KW-1185">Reference proteome</keyword>
<dbReference type="RefSeq" id="WP_409098111.1">
    <property type="nucleotide sequence ID" value="NZ_JBJVNE010000504.1"/>
</dbReference>
<sequence>MSDIDPLLESFLNDPQEAVVGYDTAGRIFIWNAAAEALYGYSRQEMIGVPLKRLLPLHELGDHPEESSEAAP</sequence>
<dbReference type="Pfam" id="PF00989">
    <property type="entry name" value="PAS"/>
    <property type="match status" value="1"/>
</dbReference>
<dbReference type="InterPro" id="IPR013767">
    <property type="entry name" value="PAS_fold"/>
</dbReference>
<dbReference type="InterPro" id="IPR035965">
    <property type="entry name" value="PAS-like_dom_sf"/>
</dbReference>
<accession>A0ABW9IZL0</accession>
<dbReference type="EMBL" id="JBJVNE010000504">
    <property type="protein sequence ID" value="MFM9653868.1"/>
    <property type="molecule type" value="Genomic_DNA"/>
</dbReference>
<dbReference type="Gene3D" id="3.30.450.20">
    <property type="entry name" value="PAS domain"/>
    <property type="match status" value="1"/>
</dbReference>
<proteinExistence type="predicted"/>
<name>A0ABW9IZL0_STRGJ</name>
<organism evidence="2 3">
    <name type="scientific">Streptomyces galilaeus</name>
    <dbReference type="NCBI Taxonomy" id="33899"/>
    <lineage>
        <taxon>Bacteria</taxon>
        <taxon>Bacillati</taxon>
        <taxon>Actinomycetota</taxon>
        <taxon>Actinomycetes</taxon>
        <taxon>Kitasatosporales</taxon>
        <taxon>Streptomycetaceae</taxon>
        <taxon>Streptomyces</taxon>
    </lineage>
</organism>
<dbReference type="NCBIfam" id="TIGR00229">
    <property type="entry name" value="sensory_box"/>
    <property type="match status" value="1"/>
</dbReference>
<protein>
    <submittedName>
        <fullName evidence="2">PAS domain S-box protein</fullName>
    </submittedName>
</protein>